<dbReference type="SUPFAM" id="SSF160719">
    <property type="entry name" value="gpW/gp25-like"/>
    <property type="match status" value="1"/>
</dbReference>
<accession>A0A937A2P6</accession>
<organism evidence="2 3">
    <name type="scientific">Aquimarina mytili</name>
    <dbReference type="NCBI Taxonomy" id="874423"/>
    <lineage>
        <taxon>Bacteria</taxon>
        <taxon>Pseudomonadati</taxon>
        <taxon>Bacteroidota</taxon>
        <taxon>Flavobacteriia</taxon>
        <taxon>Flavobacteriales</taxon>
        <taxon>Flavobacteriaceae</taxon>
        <taxon>Aquimarina</taxon>
    </lineage>
</organism>
<proteinExistence type="predicted"/>
<evidence type="ECO:0000313" key="3">
    <source>
        <dbReference type="Proteomes" id="UP000651057"/>
    </source>
</evidence>
<keyword evidence="3" id="KW-1185">Reference proteome</keyword>
<feature type="domain" description="IraD/Gp25-like" evidence="1">
    <location>
        <begin position="30"/>
        <end position="119"/>
    </location>
</feature>
<dbReference type="Gene3D" id="3.10.450.40">
    <property type="match status" value="1"/>
</dbReference>
<dbReference type="EMBL" id="JAERQJ010000003">
    <property type="protein sequence ID" value="MBL0683870.1"/>
    <property type="molecule type" value="Genomic_DNA"/>
</dbReference>
<sequence>MIDDNKFLGSGWSFPPQFYKGGDQIAMVAGEKDIEQSLAILLTTSLDERVMQSNYGCSLKNYVFENMNQRLLTDIKNAISDAILNHEPRITVDVIELDNTDPEKGLIHIKVAYTIRMTNNRFNLVYPFYINEAFI</sequence>
<reference evidence="2" key="1">
    <citation type="submission" date="2021-01" db="EMBL/GenBank/DDBJ databases">
        <authorList>
            <person name="Zhong Y.L."/>
        </authorList>
    </citation>
    <scope>NUCLEOTIDE SEQUENCE</scope>
    <source>
        <strain evidence="2">KCTC 23302</strain>
    </source>
</reference>
<dbReference type="Pfam" id="PF04965">
    <property type="entry name" value="GPW_gp25"/>
    <property type="match status" value="1"/>
</dbReference>
<dbReference type="AlphaFoldDB" id="A0A937A2P6"/>
<protein>
    <submittedName>
        <fullName evidence="2">GPW/gp25 family protein</fullName>
    </submittedName>
</protein>
<evidence type="ECO:0000259" key="1">
    <source>
        <dbReference type="Pfam" id="PF04965"/>
    </source>
</evidence>
<dbReference type="RefSeq" id="WP_201919268.1">
    <property type="nucleotide sequence ID" value="NZ_BAABAX010000005.1"/>
</dbReference>
<comment type="caution">
    <text evidence="2">The sequence shown here is derived from an EMBL/GenBank/DDBJ whole genome shotgun (WGS) entry which is preliminary data.</text>
</comment>
<name>A0A937A2P6_9FLAO</name>
<gene>
    <name evidence="2" type="ORF">JJQ60_10105</name>
</gene>
<dbReference type="InterPro" id="IPR007048">
    <property type="entry name" value="IraD/Gp25-like"/>
</dbReference>
<evidence type="ECO:0000313" key="2">
    <source>
        <dbReference type="EMBL" id="MBL0683870.1"/>
    </source>
</evidence>
<dbReference type="Proteomes" id="UP000651057">
    <property type="component" value="Unassembled WGS sequence"/>
</dbReference>